<reference evidence="10 11" key="1">
    <citation type="submission" date="2014-04" db="EMBL/GenBank/DDBJ databases">
        <title>Draft genome sequence of Bacillus azotoformans MEV2011, a (co-) denitrifying strain unable to grow in the presence of oxygen.</title>
        <authorList>
            <person name="Nielsen M."/>
            <person name="Schreiber L."/>
            <person name="Finster K."/>
            <person name="Schramm A."/>
        </authorList>
    </citation>
    <scope>NUCLEOTIDE SEQUENCE [LARGE SCALE GENOMIC DNA]</scope>
    <source>
        <strain evidence="10 11">MEV2011</strain>
    </source>
</reference>
<evidence type="ECO:0000256" key="4">
    <source>
        <dbReference type="ARBA" id="ARBA00022475"/>
    </source>
</evidence>
<dbReference type="GO" id="GO:0016682">
    <property type="term" value="F:oxidoreductase activity, acting on diphenols and related substances as donors, oxygen as acceptor"/>
    <property type="evidence" value="ECO:0007669"/>
    <property type="project" value="UniProtKB-UniRule"/>
</dbReference>
<dbReference type="GO" id="GO:0019646">
    <property type="term" value="P:aerobic electron transport chain"/>
    <property type="evidence" value="ECO:0007669"/>
    <property type="project" value="TreeGrafter"/>
</dbReference>
<gene>
    <name evidence="10" type="ORF">M670_01069</name>
</gene>
<accession>A0A072NPY0</accession>
<evidence type="ECO:0000256" key="5">
    <source>
        <dbReference type="ARBA" id="ARBA00022692"/>
    </source>
</evidence>
<dbReference type="GO" id="GO:0042773">
    <property type="term" value="P:ATP synthesis coupled electron transport"/>
    <property type="evidence" value="ECO:0007669"/>
    <property type="project" value="UniProtKB-UniRule"/>
</dbReference>
<evidence type="ECO:0000256" key="2">
    <source>
        <dbReference type="ARBA" id="ARBA00004651"/>
    </source>
</evidence>
<dbReference type="NCBIfam" id="TIGR02901">
    <property type="entry name" value="QoxD"/>
    <property type="match status" value="1"/>
</dbReference>
<evidence type="ECO:0000313" key="10">
    <source>
        <dbReference type="EMBL" id="KEF39307.1"/>
    </source>
</evidence>
<evidence type="ECO:0000256" key="3">
    <source>
        <dbReference type="ARBA" id="ARBA00008079"/>
    </source>
</evidence>
<keyword evidence="6 9" id="KW-1133">Transmembrane helix</keyword>
<dbReference type="EMBL" id="JJRY01000003">
    <property type="protein sequence ID" value="KEF39307.1"/>
    <property type="molecule type" value="Genomic_DNA"/>
</dbReference>
<keyword evidence="4 9" id="KW-1003">Cell membrane</keyword>
<dbReference type="RefSeq" id="WP_035193884.1">
    <property type="nucleotide sequence ID" value="NZ_JJRY01000003.1"/>
</dbReference>
<feature type="transmembrane region" description="Helical" evidence="9">
    <location>
        <begin position="74"/>
        <end position="96"/>
    </location>
</feature>
<dbReference type="Pfam" id="PF03626">
    <property type="entry name" value="COX4_pro"/>
    <property type="match status" value="1"/>
</dbReference>
<dbReference type="GO" id="GO:0015990">
    <property type="term" value="P:electron transport coupled proton transport"/>
    <property type="evidence" value="ECO:0007669"/>
    <property type="project" value="TreeGrafter"/>
</dbReference>
<dbReference type="PANTHER" id="PTHR36835">
    <property type="entry name" value="CYTOCHROME BO(3) UBIQUINOL OXIDASE SUBUNIT 4"/>
    <property type="match status" value="1"/>
</dbReference>
<comment type="similarity">
    <text evidence="3 9">Belongs to the cytochrome c oxidase bacterial subunit 4 family.</text>
</comment>
<dbReference type="PATRIC" id="fig|1348973.3.peg.1040"/>
<feature type="transmembrane region" description="Helical" evidence="9">
    <location>
        <begin position="38"/>
        <end position="62"/>
    </location>
</feature>
<dbReference type="GO" id="GO:0005886">
    <property type="term" value="C:plasma membrane"/>
    <property type="evidence" value="ECO:0007669"/>
    <property type="project" value="UniProtKB-SubCell"/>
</dbReference>
<dbReference type="OrthoDB" id="2361460at2"/>
<comment type="function">
    <text evidence="9">Catalyzes quinol oxidation with the concomitant reduction of oxygen to water.</text>
</comment>
<dbReference type="AlphaFoldDB" id="A0A072NPY0"/>
<dbReference type="GO" id="GO:0009319">
    <property type="term" value="C:cytochrome o ubiquinol oxidase complex"/>
    <property type="evidence" value="ECO:0007669"/>
    <property type="project" value="TreeGrafter"/>
</dbReference>
<dbReference type="EC" id="1.10.3.-" evidence="9"/>
<comment type="caution">
    <text evidence="10">The sequence shown here is derived from an EMBL/GenBank/DDBJ whole genome shotgun (WGS) entry which is preliminary data.</text>
</comment>
<dbReference type="PANTHER" id="PTHR36835:SF1">
    <property type="entry name" value="CYTOCHROME BO(3) UBIQUINOL OXIDASE SUBUNIT 4"/>
    <property type="match status" value="1"/>
</dbReference>
<comment type="catalytic activity">
    <reaction evidence="1 9">
        <text>2 a quinol + O2 = 2 a quinone + 2 H2O</text>
        <dbReference type="Rhea" id="RHEA:55376"/>
        <dbReference type="ChEBI" id="CHEBI:15377"/>
        <dbReference type="ChEBI" id="CHEBI:15379"/>
        <dbReference type="ChEBI" id="CHEBI:24646"/>
        <dbReference type="ChEBI" id="CHEBI:132124"/>
    </reaction>
</comment>
<feature type="transmembrane region" description="Helical" evidence="9">
    <location>
        <begin position="12"/>
        <end position="32"/>
    </location>
</feature>
<evidence type="ECO:0000256" key="8">
    <source>
        <dbReference type="ARBA" id="ARBA00023136"/>
    </source>
</evidence>
<dbReference type="GO" id="GO:0009486">
    <property type="term" value="F:cytochrome bo3 ubiquinol oxidase activity"/>
    <property type="evidence" value="ECO:0007669"/>
    <property type="project" value="TreeGrafter"/>
</dbReference>
<keyword evidence="5 9" id="KW-0812">Transmembrane</keyword>
<dbReference type="GO" id="GO:0015078">
    <property type="term" value="F:proton transmembrane transporter activity"/>
    <property type="evidence" value="ECO:0007669"/>
    <property type="project" value="TreeGrafter"/>
</dbReference>
<organism evidence="10 11">
    <name type="scientific">Schinkia azotoformans MEV2011</name>
    <dbReference type="NCBI Taxonomy" id="1348973"/>
    <lineage>
        <taxon>Bacteria</taxon>
        <taxon>Bacillati</taxon>
        <taxon>Bacillota</taxon>
        <taxon>Bacilli</taxon>
        <taxon>Bacillales</taxon>
        <taxon>Bacillaceae</taxon>
        <taxon>Calidifontibacillus/Schinkia group</taxon>
        <taxon>Schinkia</taxon>
    </lineage>
</organism>
<comment type="subcellular location">
    <subcellularLocation>
        <location evidence="2 9">Cell membrane</location>
        <topology evidence="2 9">Multi-pass membrane protein</topology>
    </subcellularLocation>
</comment>
<evidence type="ECO:0000256" key="9">
    <source>
        <dbReference type="RuleBase" id="RU367153"/>
    </source>
</evidence>
<proteinExistence type="inferred from homology"/>
<keyword evidence="7 9" id="KW-0560">Oxidoreductase</keyword>
<dbReference type="Proteomes" id="UP000027936">
    <property type="component" value="Unassembled WGS sequence"/>
</dbReference>
<protein>
    <recommendedName>
        <fullName evidence="9">Quinol oxidase subunit 4</fullName>
        <ecNumber evidence="9">1.10.3.-</ecNumber>
    </recommendedName>
</protein>
<name>A0A072NPY0_SCHAZ</name>
<dbReference type="InterPro" id="IPR050968">
    <property type="entry name" value="Cytochrome_c_oxidase_bac_sub4"/>
</dbReference>
<evidence type="ECO:0000256" key="7">
    <source>
        <dbReference type="ARBA" id="ARBA00023002"/>
    </source>
</evidence>
<keyword evidence="8 9" id="KW-0472">Membrane</keyword>
<sequence>MNNVKELFPAKQVMGFAFSIVLTAVALLVYFLDMSFTAGMTVLLLTAFVQAGLQLVVFMHAGESKDKGAIYTNIFYSAVIALVTVFGTLLCMIWGII</sequence>
<evidence type="ECO:0000313" key="11">
    <source>
        <dbReference type="Proteomes" id="UP000027936"/>
    </source>
</evidence>
<dbReference type="InterPro" id="IPR014250">
    <property type="entry name" value="QoxD"/>
</dbReference>
<dbReference type="InterPro" id="IPR005171">
    <property type="entry name" value="Cyt_c_oxidase_su4_prok"/>
</dbReference>
<evidence type="ECO:0000256" key="6">
    <source>
        <dbReference type="ARBA" id="ARBA00022989"/>
    </source>
</evidence>
<evidence type="ECO:0000256" key="1">
    <source>
        <dbReference type="ARBA" id="ARBA00000725"/>
    </source>
</evidence>